<evidence type="ECO:0000313" key="2">
    <source>
        <dbReference type="Proteomes" id="UP000319213"/>
    </source>
</evidence>
<dbReference type="OrthoDB" id="3539496at2"/>
<comment type="caution">
    <text evidence="1">The sequence shown here is derived from an EMBL/GenBank/DDBJ whole genome shotgun (WGS) entry which is preliminary data.</text>
</comment>
<dbReference type="RefSeq" id="WP_142258245.1">
    <property type="nucleotide sequence ID" value="NZ_BMPV01000008.1"/>
</dbReference>
<gene>
    <name evidence="1" type="ORF">FHX40_0672</name>
</gene>
<keyword evidence="2" id="KW-1185">Reference proteome</keyword>
<dbReference type="Proteomes" id="UP000319213">
    <property type="component" value="Unassembled WGS sequence"/>
</dbReference>
<protein>
    <submittedName>
        <fullName evidence="1">Uncharacterized protein</fullName>
    </submittedName>
</protein>
<accession>A0A543ITW0</accession>
<proteinExistence type="predicted"/>
<reference evidence="1 2" key="1">
    <citation type="submission" date="2019-06" db="EMBL/GenBank/DDBJ databases">
        <title>Sequencing the genomes of 1000 actinobacteria strains.</title>
        <authorList>
            <person name="Klenk H.-P."/>
        </authorList>
    </citation>
    <scope>NUCLEOTIDE SEQUENCE [LARGE SCALE GENOMIC DNA]</scope>
    <source>
        <strain evidence="1 2">DSM 43186</strain>
    </source>
</reference>
<dbReference type="AlphaFoldDB" id="A0A543ITW0"/>
<dbReference type="EMBL" id="VFPQ01000001">
    <property type="protein sequence ID" value="TQM74011.1"/>
    <property type="molecule type" value="Genomic_DNA"/>
</dbReference>
<evidence type="ECO:0000313" key="1">
    <source>
        <dbReference type="EMBL" id="TQM74011.1"/>
    </source>
</evidence>
<name>A0A543ITW0_9ACTN</name>
<organism evidence="1 2">
    <name type="scientific">Thermopolyspora flexuosa</name>
    <dbReference type="NCBI Taxonomy" id="103836"/>
    <lineage>
        <taxon>Bacteria</taxon>
        <taxon>Bacillati</taxon>
        <taxon>Actinomycetota</taxon>
        <taxon>Actinomycetes</taxon>
        <taxon>Streptosporangiales</taxon>
        <taxon>Streptosporangiaceae</taxon>
        <taxon>Thermopolyspora</taxon>
    </lineage>
</organism>
<sequence length="91" mass="10504">MAADDRVTDHFRESFPGLHGLLARRLRDAHRRVRLLAVPREERVRLTKRLLVICDVAKRDIHHANARLEAFLTELAAYYDTPSERNMAAGD</sequence>